<dbReference type="Gene3D" id="3.40.50.300">
    <property type="entry name" value="P-loop containing nucleotide triphosphate hydrolases"/>
    <property type="match status" value="1"/>
</dbReference>
<comment type="caution">
    <text evidence="7">The sequence shown here is derived from an EMBL/GenBank/DDBJ whole genome shotgun (WGS) entry which is preliminary data.</text>
</comment>
<dbReference type="PROSITE" id="PS51710">
    <property type="entry name" value="G_OBG"/>
    <property type="match status" value="1"/>
</dbReference>
<dbReference type="Gene3D" id="3.10.20.30">
    <property type="match status" value="1"/>
</dbReference>
<evidence type="ECO:0000313" key="8">
    <source>
        <dbReference type="Proteomes" id="UP000229307"/>
    </source>
</evidence>
<dbReference type="Pfam" id="PF01926">
    <property type="entry name" value="MMR_HSR1"/>
    <property type="match status" value="1"/>
</dbReference>
<evidence type="ECO:0000256" key="2">
    <source>
        <dbReference type="ARBA" id="ARBA00022741"/>
    </source>
</evidence>
<dbReference type="InterPro" id="IPR012675">
    <property type="entry name" value="Beta-grasp_dom_sf"/>
</dbReference>
<dbReference type="PANTHER" id="PTHR23305">
    <property type="entry name" value="OBG GTPASE FAMILY"/>
    <property type="match status" value="1"/>
</dbReference>
<dbReference type="InterPro" id="IPR012676">
    <property type="entry name" value="TGS-like"/>
</dbReference>
<dbReference type="SUPFAM" id="SSF52540">
    <property type="entry name" value="P-loop containing nucleoside triphosphate hydrolases"/>
    <property type="match status" value="1"/>
</dbReference>
<accession>A0A2M7SDY6</accession>
<dbReference type="GO" id="GO:0043023">
    <property type="term" value="F:ribosomal large subunit binding"/>
    <property type="evidence" value="ECO:0007669"/>
    <property type="project" value="UniProtKB-UniRule"/>
</dbReference>
<dbReference type="InterPro" id="IPR023192">
    <property type="entry name" value="TGS-like_dom_sf"/>
</dbReference>
<dbReference type="NCBIfam" id="TIGR00092">
    <property type="entry name" value="redox-regulated ATPase YchF"/>
    <property type="match status" value="1"/>
</dbReference>
<dbReference type="GO" id="GO:0005525">
    <property type="term" value="F:GTP binding"/>
    <property type="evidence" value="ECO:0007669"/>
    <property type="project" value="InterPro"/>
</dbReference>
<evidence type="ECO:0000256" key="1">
    <source>
        <dbReference type="ARBA" id="ARBA00022723"/>
    </source>
</evidence>
<dbReference type="InterPro" id="IPR041706">
    <property type="entry name" value="YchF_N"/>
</dbReference>
<dbReference type="InterPro" id="IPR031167">
    <property type="entry name" value="G_OBG"/>
</dbReference>
<dbReference type="GO" id="GO:0005524">
    <property type="term" value="F:ATP binding"/>
    <property type="evidence" value="ECO:0007669"/>
    <property type="project" value="UniProtKB-UniRule"/>
</dbReference>
<keyword evidence="4" id="KW-0460">Magnesium</keyword>
<dbReference type="SUPFAM" id="SSF81271">
    <property type="entry name" value="TGS-like"/>
    <property type="match status" value="1"/>
</dbReference>
<dbReference type="InterPro" id="IPR004396">
    <property type="entry name" value="ATPase_YchF/OLA1"/>
</dbReference>
<evidence type="ECO:0000256" key="3">
    <source>
        <dbReference type="ARBA" id="ARBA00022840"/>
    </source>
</evidence>
<gene>
    <name evidence="5" type="primary">ychF</name>
    <name evidence="7" type="ORF">COY52_03440</name>
</gene>
<dbReference type="AlphaFoldDB" id="A0A2M7SDY6"/>
<evidence type="ECO:0000256" key="5">
    <source>
        <dbReference type="HAMAP-Rule" id="MF_00944"/>
    </source>
</evidence>
<protein>
    <recommendedName>
        <fullName evidence="5">Ribosome-binding ATPase YchF</fullName>
    </recommendedName>
</protein>
<dbReference type="InterPro" id="IPR027417">
    <property type="entry name" value="P-loop_NTPase"/>
</dbReference>
<evidence type="ECO:0000256" key="4">
    <source>
        <dbReference type="ARBA" id="ARBA00022842"/>
    </source>
</evidence>
<dbReference type="InterPro" id="IPR006073">
    <property type="entry name" value="GTP-bd"/>
</dbReference>
<comment type="function">
    <text evidence="5">ATPase that binds to both the 70S ribosome and the 50S ribosomal subunit in a nucleotide-independent manner.</text>
</comment>
<dbReference type="GO" id="GO:0005737">
    <property type="term" value="C:cytoplasm"/>
    <property type="evidence" value="ECO:0007669"/>
    <property type="project" value="TreeGrafter"/>
</dbReference>
<evidence type="ECO:0000313" key="7">
    <source>
        <dbReference type="EMBL" id="PIZ17680.1"/>
    </source>
</evidence>
<organism evidence="7 8">
    <name type="scientific">Candidatus Desantisbacteria bacterium CG_4_10_14_0_8_um_filter_48_22</name>
    <dbReference type="NCBI Taxonomy" id="1974543"/>
    <lineage>
        <taxon>Bacteria</taxon>
        <taxon>Candidatus Desantisiibacteriota</taxon>
    </lineage>
</organism>
<name>A0A2M7SDY6_9BACT</name>
<dbReference type="PANTHER" id="PTHR23305:SF18">
    <property type="entry name" value="OBG-TYPE G DOMAIN-CONTAINING PROTEIN"/>
    <property type="match status" value="1"/>
</dbReference>
<proteinExistence type="inferred from homology"/>
<dbReference type="CDD" id="cd01900">
    <property type="entry name" value="YchF"/>
    <property type="match status" value="1"/>
</dbReference>
<keyword evidence="3 5" id="KW-0067">ATP-binding</keyword>
<dbReference type="Proteomes" id="UP000229307">
    <property type="component" value="Unassembled WGS sequence"/>
</dbReference>
<dbReference type="HAMAP" id="MF_00944">
    <property type="entry name" value="YchF_OLA1_ATPase"/>
    <property type="match status" value="1"/>
</dbReference>
<dbReference type="Pfam" id="PF06071">
    <property type="entry name" value="YchF-GTPase_C"/>
    <property type="match status" value="1"/>
</dbReference>
<reference evidence="8" key="1">
    <citation type="submission" date="2017-09" db="EMBL/GenBank/DDBJ databases">
        <title>Depth-based differentiation of microbial function through sediment-hosted aquifers and enrichment of novel symbionts in the deep terrestrial subsurface.</title>
        <authorList>
            <person name="Probst A.J."/>
            <person name="Ladd B."/>
            <person name="Jarett J.K."/>
            <person name="Geller-Mcgrath D.E."/>
            <person name="Sieber C.M.K."/>
            <person name="Emerson J.B."/>
            <person name="Anantharaman K."/>
            <person name="Thomas B.C."/>
            <person name="Malmstrom R."/>
            <person name="Stieglmeier M."/>
            <person name="Klingl A."/>
            <person name="Woyke T."/>
            <person name="Ryan C.M."/>
            <person name="Banfield J.F."/>
        </authorList>
    </citation>
    <scope>NUCLEOTIDE SEQUENCE [LARGE SCALE GENOMIC DNA]</scope>
</reference>
<comment type="similarity">
    <text evidence="5">Belongs to the TRAFAC class OBG-HflX-like GTPase superfamily. OBG GTPase family. YchF/OLA1 subfamily.</text>
</comment>
<keyword evidence="2 5" id="KW-0547">Nucleotide-binding</keyword>
<dbReference type="PIRSF" id="PIRSF006641">
    <property type="entry name" value="CHP00092"/>
    <property type="match status" value="1"/>
</dbReference>
<evidence type="ECO:0000259" key="6">
    <source>
        <dbReference type="PROSITE" id="PS51710"/>
    </source>
</evidence>
<dbReference type="GO" id="GO:0046872">
    <property type="term" value="F:metal ion binding"/>
    <property type="evidence" value="ECO:0007669"/>
    <property type="project" value="UniProtKB-KW"/>
</dbReference>
<feature type="binding site" evidence="5">
    <location>
        <begin position="11"/>
        <end position="16"/>
    </location>
    <ligand>
        <name>ATP</name>
        <dbReference type="ChEBI" id="CHEBI:30616"/>
    </ligand>
</feature>
<keyword evidence="1" id="KW-0479">Metal-binding</keyword>
<dbReference type="InterPro" id="IPR013029">
    <property type="entry name" value="YchF_C"/>
</dbReference>
<feature type="domain" description="OBG-type G" evidence="6">
    <location>
        <begin position="2"/>
        <end position="251"/>
    </location>
</feature>
<dbReference type="EMBL" id="PFMR01000094">
    <property type="protein sequence ID" value="PIZ17680.1"/>
    <property type="molecule type" value="Genomic_DNA"/>
</dbReference>
<sequence length="358" mass="39978">MLSMGIVGLPNVGKSTLFNSLIKKRKAPAMNYPFCTIKPNVGVVEVFDERFFKLAEMSRARSVVPAAIEFVDIAGLAKNASKGEGLGNQFLADIREVDAILEVVRFFEDGEIMHVEGELDCERDREVVDLELALADLEVVSKRLDKAYRAARAGDKDEKKIFDILGRVKISLEKGDLASEAGLNDDEKFAVKSLSLLTLKPILCVANVSEEQFRTGSWKKMTDHPERYLPICAKIEEELIDLDRDDSKKYLESINAGDSGLDRLIKESYRTLDLIAFFTVGEEETKAWKIRNGTKASEAAGEIHSDFERGFIRAEVINWKVLLEAGSELAAVERGLIKGEGRDYIVRDGDCITFKFNV</sequence>
<dbReference type="PRINTS" id="PR00326">
    <property type="entry name" value="GTP1OBG"/>
</dbReference>
<dbReference type="Gene3D" id="1.10.150.300">
    <property type="entry name" value="TGS-like domain"/>
    <property type="match status" value="1"/>
</dbReference>
<dbReference type="GO" id="GO:0016887">
    <property type="term" value="F:ATP hydrolysis activity"/>
    <property type="evidence" value="ECO:0007669"/>
    <property type="project" value="UniProtKB-UniRule"/>
</dbReference>
<dbReference type="FunFam" id="3.10.20.30:FF:000001">
    <property type="entry name" value="Ribosome-binding ATPase YchF"/>
    <property type="match status" value="1"/>
</dbReference>